<feature type="transmembrane region" description="Helical" evidence="3">
    <location>
        <begin position="20"/>
        <end position="39"/>
    </location>
</feature>
<feature type="domain" description="Tyrosine-protein kinase G-rich" evidence="4">
    <location>
        <begin position="426"/>
        <end position="504"/>
    </location>
</feature>
<evidence type="ECO:0000256" key="2">
    <source>
        <dbReference type="ARBA" id="ARBA00022840"/>
    </source>
</evidence>
<keyword evidence="2" id="KW-0067">ATP-binding</keyword>
<keyword evidence="3" id="KW-0472">Membrane</keyword>
<dbReference type="InterPro" id="IPR032807">
    <property type="entry name" value="GNVR"/>
</dbReference>
<sequence>MENQTKKTGISPREMIFRYLRYIPWVAISVSLALVGAYVKLRYSTPTYNIAGKLLVSTQNPYGSGGDKFDDIFMMQRVDKLNDEIEIIKSRSIASRVVNSLELQKQVFNKGKIRSTIVYPKDVPFNFEILSIPDSSSGFSLLISLQGTNEFLLNEQPQKHFFNERIKLNNVEFRITANNRDRKLFASNDFVVSWQSTESMASGLSGGINVIRVNDYANVLLLSFTNENTRLGVDIVNQYMKEYQQASLEDKREIAAKTLAFIDDQLKAVFRDLGGVEQNLKNYREKSRVINPEQQSQLFFNELSETNKLMAEQEIKVKVIDYLINYLSSNANQYKIIPSMLGIEEPSLLQQVTEFNRLQLERETTLKNVAPNNPRILMMEAGIGKLRNDMLENLKNVRQTYVLALDAIKNKSKEADRLINSIPSKEKQLLEVTRQQSILQELYQYLLQKKLETAISSASTISNIKVIEPAIASGIPVSPNRKGLYMFAILIGIAIPTSIIFLREYLNDKIKGKQDIQQITQTPILGEVGHAEEGKTLVVTRNNRRFLAEQFRIVRSNLQYILPNVSKPVLLVTSSFSGEGKSFVSTNLGSVLALSGKRTVILEFDIRKPKIMKGLGLHERKGITNYIVGSINLHEAIHPVPDVENLYVIPCGPVPPNPAEMLLSEKIELLFSELRKQFDAIIIDTAPVGLVSDAITLGRYADGTIYIVRHNYTQKRQIQLIDDIYRQKKLTHLSIIINDISASGGYGYYGYGGGYGYGYGYGYGNGAGSNGESYFDNSAPKRSRWSKWLAKK</sequence>
<dbReference type="NCBIfam" id="TIGR01007">
    <property type="entry name" value="eps_fam"/>
    <property type="match status" value="1"/>
</dbReference>
<dbReference type="Pfam" id="PF13807">
    <property type="entry name" value="GNVR"/>
    <property type="match status" value="1"/>
</dbReference>
<evidence type="ECO:0000313" key="6">
    <source>
        <dbReference type="Proteomes" id="UP000192796"/>
    </source>
</evidence>
<reference evidence="5 6" key="1">
    <citation type="submission" date="2016-03" db="EMBL/GenBank/DDBJ databases">
        <title>Niastella vici sp. nov., isolated from farmland soil.</title>
        <authorList>
            <person name="Chen L."/>
            <person name="Wang D."/>
            <person name="Yang S."/>
            <person name="Wang G."/>
        </authorList>
    </citation>
    <scope>NUCLEOTIDE SEQUENCE [LARGE SCALE GENOMIC DNA]</scope>
    <source>
        <strain evidence="5 6">DJ57</strain>
    </source>
</reference>
<evidence type="ECO:0000259" key="4">
    <source>
        <dbReference type="Pfam" id="PF13807"/>
    </source>
</evidence>
<evidence type="ECO:0000256" key="1">
    <source>
        <dbReference type="ARBA" id="ARBA00022741"/>
    </source>
</evidence>
<name>A0A1V9G8W1_9BACT</name>
<dbReference type="EMBL" id="LVYD01000001">
    <property type="protein sequence ID" value="OQP66906.1"/>
    <property type="molecule type" value="Genomic_DNA"/>
</dbReference>
<proteinExistence type="predicted"/>
<accession>A0A1V9G8W1</accession>
<dbReference type="InterPro" id="IPR005702">
    <property type="entry name" value="Wzc-like_C"/>
</dbReference>
<comment type="caution">
    <text evidence="5">The sequence shown here is derived from an EMBL/GenBank/DDBJ whole genome shotgun (WGS) entry which is preliminary data.</text>
</comment>
<keyword evidence="6" id="KW-1185">Reference proteome</keyword>
<feature type="transmembrane region" description="Helical" evidence="3">
    <location>
        <begin position="483"/>
        <end position="502"/>
    </location>
</feature>
<dbReference type="InterPro" id="IPR050445">
    <property type="entry name" value="Bact_polysacc_biosynth/exp"/>
</dbReference>
<dbReference type="SUPFAM" id="SSF52540">
    <property type="entry name" value="P-loop containing nucleoside triphosphate hydrolases"/>
    <property type="match status" value="1"/>
</dbReference>
<dbReference type="STRING" id="1703345.A3860_00615"/>
<dbReference type="InterPro" id="IPR027417">
    <property type="entry name" value="P-loop_NTPase"/>
</dbReference>
<keyword evidence="3" id="KW-1133">Transmembrane helix</keyword>
<dbReference type="PANTHER" id="PTHR32309">
    <property type="entry name" value="TYROSINE-PROTEIN KINASE"/>
    <property type="match status" value="1"/>
</dbReference>
<gene>
    <name evidence="5" type="ORF">A3860_00615</name>
</gene>
<evidence type="ECO:0000313" key="5">
    <source>
        <dbReference type="EMBL" id="OQP66906.1"/>
    </source>
</evidence>
<dbReference type="Gene3D" id="3.40.50.300">
    <property type="entry name" value="P-loop containing nucleotide triphosphate hydrolases"/>
    <property type="match status" value="1"/>
</dbReference>
<dbReference type="GO" id="GO:0004713">
    <property type="term" value="F:protein tyrosine kinase activity"/>
    <property type="evidence" value="ECO:0007669"/>
    <property type="project" value="TreeGrafter"/>
</dbReference>
<dbReference type="Proteomes" id="UP000192796">
    <property type="component" value="Unassembled WGS sequence"/>
</dbReference>
<dbReference type="GO" id="GO:0005524">
    <property type="term" value="F:ATP binding"/>
    <property type="evidence" value="ECO:0007669"/>
    <property type="project" value="UniProtKB-KW"/>
</dbReference>
<dbReference type="GO" id="GO:0005886">
    <property type="term" value="C:plasma membrane"/>
    <property type="evidence" value="ECO:0007669"/>
    <property type="project" value="TreeGrafter"/>
</dbReference>
<keyword evidence="1" id="KW-0547">Nucleotide-binding</keyword>
<dbReference type="AlphaFoldDB" id="A0A1V9G8W1"/>
<organism evidence="5 6">
    <name type="scientific">Niastella vici</name>
    <dbReference type="NCBI Taxonomy" id="1703345"/>
    <lineage>
        <taxon>Bacteria</taxon>
        <taxon>Pseudomonadati</taxon>
        <taxon>Bacteroidota</taxon>
        <taxon>Chitinophagia</taxon>
        <taxon>Chitinophagales</taxon>
        <taxon>Chitinophagaceae</taxon>
        <taxon>Niastella</taxon>
    </lineage>
</organism>
<keyword evidence="3" id="KW-0812">Transmembrane</keyword>
<dbReference type="PANTHER" id="PTHR32309:SF13">
    <property type="entry name" value="FERRIC ENTEROBACTIN TRANSPORT PROTEIN FEPE"/>
    <property type="match status" value="1"/>
</dbReference>
<dbReference type="CDD" id="cd05387">
    <property type="entry name" value="BY-kinase"/>
    <property type="match status" value="1"/>
</dbReference>
<evidence type="ECO:0000256" key="3">
    <source>
        <dbReference type="SAM" id="Phobius"/>
    </source>
</evidence>
<protein>
    <recommendedName>
        <fullName evidence="4">Tyrosine-protein kinase G-rich domain-containing protein</fullName>
    </recommendedName>
</protein>